<protein>
    <submittedName>
        <fullName evidence="2">Uncharacterized protein</fullName>
    </submittedName>
</protein>
<name>A0A507ZSV6_9FLAO</name>
<proteinExistence type="predicted"/>
<reference evidence="2 3" key="1">
    <citation type="submission" date="2019-06" db="EMBL/GenBank/DDBJ databases">
        <title>Flavibacter putida gen. nov., sp. nov., a novel marine bacterium of the family Flavobacteriaceae isolated from coastal seawater.</title>
        <authorList>
            <person name="Feng X."/>
        </authorList>
    </citation>
    <scope>NUCLEOTIDE SEQUENCE [LARGE SCALE GENOMIC DNA]</scope>
    <source>
        <strain evidence="2 3">PLHSN227</strain>
    </source>
</reference>
<accession>A0A507ZSV6</accession>
<keyword evidence="3" id="KW-1185">Reference proteome</keyword>
<feature type="transmembrane region" description="Helical" evidence="1">
    <location>
        <begin position="59"/>
        <end position="81"/>
    </location>
</feature>
<dbReference type="AlphaFoldDB" id="A0A507ZSV6"/>
<dbReference type="EMBL" id="VIAR01000001">
    <property type="protein sequence ID" value="TQD40469.1"/>
    <property type="molecule type" value="Genomic_DNA"/>
</dbReference>
<feature type="transmembrane region" description="Helical" evidence="1">
    <location>
        <begin position="115"/>
        <end position="134"/>
    </location>
</feature>
<dbReference type="RefSeq" id="WP_141420201.1">
    <property type="nucleotide sequence ID" value="NZ_VIAR01000001.1"/>
</dbReference>
<keyword evidence="1" id="KW-0472">Membrane</keyword>
<feature type="transmembrane region" description="Helical" evidence="1">
    <location>
        <begin position="7"/>
        <end position="22"/>
    </location>
</feature>
<gene>
    <name evidence="2" type="ORF">FKR84_00395</name>
</gene>
<feature type="transmembrane region" description="Helical" evidence="1">
    <location>
        <begin position="87"/>
        <end position="108"/>
    </location>
</feature>
<organism evidence="2 3">
    <name type="scientific">Haloflavibacter putidus</name>
    <dbReference type="NCBI Taxonomy" id="2576776"/>
    <lineage>
        <taxon>Bacteria</taxon>
        <taxon>Pseudomonadati</taxon>
        <taxon>Bacteroidota</taxon>
        <taxon>Flavobacteriia</taxon>
        <taxon>Flavobacteriales</taxon>
        <taxon>Flavobacteriaceae</taxon>
        <taxon>Haloflavibacter</taxon>
    </lineage>
</organism>
<feature type="transmembrane region" description="Helical" evidence="1">
    <location>
        <begin position="28"/>
        <end position="47"/>
    </location>
</feature>
<keyword evidence="1" id="KW-0812">Transmembrane</keyword>
<comment type="caution">
    <text evidence="2">The sequence shown here is derived from an EMBL/GenBank/DDBJ whole genome shotgun (WGS) entry which is preliminary data.</text>
</comment>
<evidence type="ECO:0000256" key="1">
    <source>
        <dbReference type="SAM" id="Phobius"/>
    </source>
</evidence>
<keyword evidence="1" id="KW-1133">Transmembrane helix</keyword>
<evidence type="ECO:0000313" key="2">
    <source>
        <dbReference type="EMBL" id="TQD40469.1"/>
    </source>
</evidence>
<sequence length="135" mass="14945">MSKLNKEAVLLLILSVLYLLIVKEELSIITFTIIAIIIAVYFVYLITSNIESQSHKATPIYSLQQIVALIVILLATSISYFEIYDSLIKTTIGVFGILNFGVMIYAYLSVSKSRQAVIGLGFALLIFCSITTIIT</sequence>
<evidence type="ECO:0000313" key="3">
    <source>
        <dbReference type="Proteomes" id="UP000317169"/>
    </source>
</evidence>
<dbReference type="Proteomes" id="UP000317169">
    <property type="component" value="Unassembled WGS sequence"/>
</dbReference>